<name>A0A7S8HGC6_9BACI</name>
<evidence type="ECO:0000313" key="2">
    <source>
        <dbReference type="Proteomes" id="UP000593626"/>
    </source>
</evidence>
<dbReference type="Proteomes" id="UP000593626">
    <property type="component" value="Chromosome"/>
</dbReference>
<evidence type="ECO:0000313" key="1">
    <source>
        <dbReference type="EMBL" id="QPC47406.1"/>
    </source>
</evidence>
<keyword evidence="2" id="KW-1185">Reference proteome</keyword>
<accession>A0A7S8HGC6</accession>
<dbReference type="Pfam" id="PF10830">
    <property type="entry name" value="DUF2553"/>
    <property type="match status" value="1"/>
</dbReference>
<proteinExistence type="predicted"/>
<reference evidence="1 2" key="1">
    <citation type="submission" date="2019-07" db="EMBL/GenBank/DDBJ databases">
        <title>Genome sequence of 2 isolates from Red Sea Mangroves.</title>
        <authorList>
            <person name="Sefrji F."/>
            <person name="Michoud G."/>
            <person name="Merlino G."/>
            <person name="Daffonchio D."/>
        </authorList>
    </citation>
    <scope>NUCLEOTIDE SEQUENCE [LARGE SCALE GENOMIC DNA]</scope>
    <source>
        <strain evidence="1 2">R1DC41</strain>
    </source>
</reference>
<dbReference type="RefSeq" id="WP_239672077.1">
    <property type="nucleotide sequence ID" value="NZ_CP049742.1"/>
</dbReference>
<dbReference type="EMBL" id="CP049742">
    <property type="protein sequence ID" value="QPC47406.1"/>
    <property type="molecule type" value="Genomic_DNA"/>
</dbReference>
<dbReference type="KEGG" id="mcui:G8O30_10830"/>
<dbReference type="AlphaFoldDB" id="A0A7S8HGC6"/>
<gene>
    <name evidence="1" type="ORF">G8O30_10830</name>
</gene>
<dbReference type="InterPro" id="IPR020140">
    <property type="entry name" value="Uncharacterised_YusG"/>
</dbReference>
<sequence>MTLNPKKLNVTERLTAKVQHNELVFMLDGEKVGAAKLEDVFGANFHSEPNFELNAQQIYQYYTETTGQDARYTDCDEGGWC</sequence>
<protein>
    <submittedName>
        <fullName evidence="1">YusG family protein</fullName>
    </submittedName>
</protein>
<organism evidence="1 2">
    <name type="scientific">Mangrovibacillus cuniculi</name>
    <dbReference type="NCBI Taxonomy" id="2593652"/>
    <lineage>
        <taxon>Bacteria</taxon>
        <taxon>Bacillati</taxon>
        <taxon>Bacillota</taxon>
        <taxon>Bacilli</taxon>
        <taxon>Bacillales</taxon>
        <taxon>Bacillaceae</taxon>
        <taxon>Mangrovibacillus</taxon>
    </lineage>
</organism>